<dbReference type="AlphaFoldDB" id="A0A841FLB7"/>
<dbReference type="GO" id="GO:0016020">
    <property type="term" value="C:membrane"/>
    <property type="evidence" value="ECO:0007669"/>
    <property type="project" value="UniProtKB-SubCell"/>
</dbReference>
<accession>A0A841FLB7</accession>
<gene>
    <name evidence="7" type="ORF">HNR73_002192</name>
</gene>
<feature type="transmembrane region" description="Helical" evidence="6">
    <location>
        <begin position="20"/>
        <end position="52"/>
    </location>
</feature>
<comment type="similarity">
    <text evidence="2">Belongs to the autoinducer-2 exporter (AI-2E) (TC 2.A.86) family.</text>
</comment>
<dbReference type="GO" id="GO:0055085">
    <property type="term" value="P:transmembrane transport"/>
    <property type="evidence" value="ECO:0007669"/>
    <property type="project" value="TreeGrafter"/>
</dbReference>
<evidence type="ECO:0000256" key="5">
    <source>
        <dbReference type="ARBA" id="ARBA00023136"/>
    </source>
</evidence>
<keyword evidence="4 6" id="KW-1133">Transmembrane helix</keyword>
<evidence type="ECO:0000256" key="4">
    <source>
        <dbReference type="ARBA" id="ARBA00022989"/>
    </source>
</evidence>
<evidence type="ECO:0000256" key="3">
    <source>
        <dbReference type="ARBA" id="ARBA00022692"/>
    </source>
</evidence>
<evidence type="ECO:0000313" key="8">
    <source>
        <dbReference type="Proteomes" id="UP000548476"/>
    </source>
</evidence>
<sequence length="355" mass="37510">MSGDVLPKPEPSGGIDRGLVAAAALVVVVAGMKSAAGIVAPVALALVLVVALSPVQSALIRRGWPWWLSSLVLLLVIYGCFGACVYVLVVSVGRLSDLVPVYTERAQDLITATTTWLAEQGVDADQLQTAVSGLDPNRLVDVFTTVAGSAVSVLSNLLFILGLLLFMGIDAAGFPTRLDRLAPERPALVTALREFARGTRKYLIVATVFGLIVAVLDGLALWALGVPLPLLWALVAFITNYIPNIGFIIGLVPPALLGLLDGGWQTMVWVVVLYSLFNFVIQSVIQPKVTGDSVGLSVTLTFLALVFWAWVIGGLGAILAVPLTLLVKALLVDATPSTRWANHLLAAHPLPDTKD</sequence>
<keyword evidence="5 6" id="KW-0472">Membrane</keyword>
<feature type="transmembrane region" description="Helical" evidence="6">
    <location>
        <begin position="230"/>
        <end position="260"/>
    </location>
</feature>
<feature type="transmembrane region" description="Helical" evidence="6">
    <location>
        <begin position="142"/>
        <end position="167"/>
    </location>
</feature>
<dbReference type="PANTHER" id="PTHR21716:SF64">
    <property type="entry name" value="AI-2 TRANSPORT PROTEIN TQSA"/>
    <property type="match status" value="1"/>
</dbReference>
<evidence type="ECO:0000313" key="7">
    <source>
        <dbReference type="EMBL" id="MBB6034342.1"/>
    </source>
</evidence>
<keyword evidence="8" id="KW-1185">Reference proteome</keyword>
<feature type="transmembrane region" description="Helical" evidence="6">
    <location>
        <begin position="267"/>
        <end position="285"/>
    </location>
</feature>
<evidence type="ECO:0000256" key="2">
    <source>
        <dbReference type="ARBA" id="ARBA00009773"/>
    </source>
</evidence>
<dbReference type="Pfam" id="PF01594">
    <property type="entry name" value="AI-2E_transport"/>
    <property type="match status" value="1"/>
</dbReference>
<evidence type="ECO:0000256" key="6">
    <source>
        <dbReference type="SAM" id="Phobius"/>
    </source>
</evidence>
<dbReference type="RefSeq" id="WP_184787204.1">
    <property type="nucleotide sequence ID" value="NZ_BONT01000045.1"/>
</dbReference>
<comment type="subcellular location">
    <subcellularLocation>
        <location evidence="1">Membrane</location>
        <topology evidence="1">Multi-pass membrane protein</topology>
    </subcellularLocation>
</comment>
<dbReference type="EMBL" id="JACHGT010000004">
    <property type="protein sequence ID" value="MBB6034342.1"/>
    <property type="molecule type" value="Genomic_DNA"/>
</dbReference>
<name>A0A841FLB7_9ACTN</name>
<keyword evidence="3 6" id="KW-0812">Transmembrane</keyword>
<comment type="caution">
    <text evidence="7">The sequence shown here is derived from an EMBL/GenBank/DDBJ whole genome shotgun (WGS) entry which is preliminary data.</text>
</comment>
<dbReference type="InterPro" id="IPR002549">
    <property type="entry name" value="AI-2E-like"/>
</dbReference>
<feature type="transmembrane region" description="Helical" evidence="6">
    <location>
        <begin position="64"/>
        <end position="89"/>
    </location>
</feature>
<reference evidence="7 8" key="1">
    <citation type="submission" date="2020-08" db="EMBL/GenBank/DDBJ databases">
        <title>Genomic Encyclopedia of Type Strains, Phase IV (KMG-IV): sequencing the most valuable type-strain genomes for metagenomic binning, comparative biology and taxonomic classification.</title>
        <authorList>
            <person name="Goeker M."/>
        </authorList>
    </citation>
    <scope>NUCLEOTIDE SEQUENCE [LARGE SCALE GENOMIC DNA]</scope>
    <source>
        <strain evidence="7 8">YIM 65646</strain>
    </source>
</reference>
<proteinExistence type="inferred from homology"/>
<feature type="transmembrane region" description="Helical" evidence="6">
    <location>
        <begin position="305"/>
        <end position="331"/>
    </location>
</feature>
<dbReference type="Proteomes" id="UP000548476">
    <property type="component" value="Unassembled WGS sequence"/>
</dbReference>
<feature type="transmembrane region" description="Helical" evidence="6">
    <location>
        <begin position="202"/>
        <end position="224"/>
    </location>
</feature>
<evidence type="ECO:0000256" key="1">
    <source>
        <dbReference type="ARBA" id="ARBA00004141"/>
    </source>
</evidence>
<dbReference type="PANTHER" id="PTHR21716">
    <property type="entry name" value="TRANSMEMBRANE PROTEIN"/>
    <property type="match status" value="1"/>
</dbReference>
<organism evidence="7 8">
    <name type="scientific">Phytomonospora endophytica</name>
    <dbReference type="NCBI Taxonomy" id="714109"/>
    <lineage>
        <taxon>Bacteria</taxon>
        <taxon>Bacillati</taxon>
        <taxon>Actinomycetota</taxon>
        <taxon>Actinomycetes</taxon>
        <taxon>Micromonosporales</taxon>
        <taxon>Micromonosporaceae</taxon>
        <taxon>Phytomonospora</taxon>
    </lineage>
</organism>
<protein>
    <submittedName>
        <fullName evidence="7">Putative PurR-regulated permease PerM</fullName>
    </submittedName>
</protein>